<keyword evidence="9" id="KW-0479">Metal-binding</keyword>
<dbReference type="Gene3D" id="3.40.50.720">
    <property type="entry name" value="NAD(P)-binding Rossmann-like Domain"/>
    <property type="match status" value="1"/>
</dbReference>
<keyword evidence="7" id="KW-0028">Amino-acid biosynthesis</keyword>
<dbReference type="STRING" id="437022.CC99x_00381"/>
<comment type="caution">
    <text evidence="19">The sequence shown here is derived from an EMBL/GenBank/DDBJ whole genome shotgun (WGS) entry which is preliminary data.</text>
</comment>
<evidence type="ECO:0000256" key="9">
    <source>
        <dbReference type="ARBA" id="ARBA00022723"/>
    </source>
</evidence>
<dbReference type="PIRSF" id="PIRSF000098">
    <property type="entry name" value="Homoser_dehydrog"/>
    <property type="match status" value="1"/>
</dbReference>
<gene>
    <name evidence="19" type="primary">hom</name>
    <name evidence="19" type="ORF">CC99x_00381</name>
</gene>
<reference evidence="19" key="1">
    <citation type="submission" date="2015-09" db="EMBL/GenBank/DDBJ databases">
        <title>Draft Genome Sequences of Two Novel Amoeba-resistant Intranuclear Bacteria, Candidatus Berkiella cookevillensis and Candidatus Berkiella aquae.</title>
        <authorList>
            <person name="Mehari Y.T."/>
            <person name="Arivett B.A."/>
            <person name="Farone A.L."/>
            <person name="Gunderson J.H."/>
            <person name="Farone M.B."/>
        </authorList>
    </citation>
    <scope>NUCLEOTIDE SEQUENCE [LARGE SCALE GENOMIC DNA]</scope>
    <source>
        <strain evidence="19">CC99</strain>
    </source>
</reference>
<dbReference type="EMBL" id="LKHV01000001">
    <property type="protein sequence ID" value="KRG20160.1"/>
    <property type="molecule type" value="Genomic_DNA"/>
</dbReference>
<keyword evidence="13" id="KW-0486">Methionine biosynthesis</keyword>
<proteinExistence type="inferred from homology"/>
<dbReference type="FunFam" id="3.40.50.720:FF:000062">
    <property type="entry name" value="Homoserine dehydrogenase"/>
    <property type="match status" value="1"/>
</dbReference>
<feature type="binding site" evidence="16">
    <location>
        <position position="105"/>
    </location>
    <ligand>
        <name>NADPH</name>
        <dbReference type="ChEBI" id="CHEBI:57783"/>
    </ligand>
</feature>
<dbReference type="InterPro" id="IPR019811">
    <property type="entry name" value="HDH_CS"/>
</dbReference>
<dbReference type="SUPFAM" id="SSF51735">
    <property type="entry name" value="NAD(P)-binding Rossmann-fold domains"/>
    <property type="match status" value="1"/>
</dbReference>
<dbReference type="GO" id="GO:0009088">
    <property type="term" value="P:threonine biosynthetic process"/>
    <property type="evidence" value="ECO:0007669"/>
    <property type="project" value="UniProtKB-UniPathway"/>
</dbReference>
<comment type="similarity">
    <text evidence="4 17">Belongs to the homoserine dehydrogenase family.</text>
</comment>
<feature type="binding site" evidence="16">
    <location>
        <position position="190"/>
    </location>
    <ligand>
        <name>L-homoserine</name>
        <dbReference type="ChEBI" id="CHEBI:57476"/>
    </ligand>
</feature>
<dbReference type="PANTHER" id="PTHR43331:SF1">
    <property type="entry name" value="HOMOSERINE DEHYDROGENASE"/>
    <property type="match status" value="1"/>
</dbReference>
<dbReference type="PANTHER" id="PTHR43331">
    <property type="entry name" value="HOMOSERINE DEHYDROGENASE"/>
    <property type="match status" value="1"/>
</dbReference>
<dbReference type="Gene3D" id="3.30.70.260">
    <property type="match status" value="1"/>
</dbReference>
<dbReference type="Pfam" id="PF01842">
    <property type="entry name" value="ACT"/>
    <property type="match status" value="1"/>
</dbReference>
<protein>
    <recommendedName>
        <fullName evidence="6">Homoserine dehydrogenase</fullName>
        <ecNumber evidence="5">1.1.1.3</ecNumber>
    </recommendedName>
</protein>
<dbReference type="PROSITE" id="PS01042">
    <property type="entry name" value="HOMOSER_DHGENASE"/>
    <property type="match status" value="1"/>
</dbReference>
<dbReference type="Gene3D" id="3.30.360.10">
    <property type="entry name" value="Dihydrodipicolinate Reductase, domain 2"/>
    <property type="match status" value="1"/>
</dbReference>
<dbReference type="NCBIfam" id="NF004976">
    <property type="entry name" value="PRK06349.1"/>
    <property type="match status" value="1"/>
</dbReference>
<evidence type="ECO:0000256" key="11">
    <source>
        <dbReference type="ARBA" id="ARBA00023002"/>
    </source>
</evidence>
<dbReference type="AlphaFoldDB" id="A0A0Q9YHW2"/>
<keyword evidence="11 19" id="KW-0560">Oxidoreductase</keyword>
<dbReference type="CDD" id="cd04881">
    <property type="entry name" value="ACT_HSDH-Hom"/>
    <property type="match status" value="1"/>
</dbReference>
<dbReference type="InterPro" id="IPR001342">
    <property type="entry name" value="HDH_cat"/>
</dbReference>
<dbReference type="PROSITE" id="PS51671">
    <property type="entry name" value="ACT"/>
    <property type="match status" value="1"/>
</dbReference>
<evidence type="ECO:0000256" key="1">
    <source>
        <dbReference type="ARBA" id="ARBA00001920"/>
    </source>
</evidence>
<dbReference type="SUPFAM" id="SSF55347">
    <property type="entry name" value="Glyceraldehyde-3-phosphate dehydrogenase-like, C-terminal domain"/>
    <property type="match status" value="1"/>
</dbReference>
<comment type="cofactor">
    <cofactor evidence="1">
        <name>a metal cation</name>
        <dbReference type="ChEBI" id="CHEBI:25213"/>
    </cofactor>
</comment>
<accession>A0A0Q9YHW2</accession>
<evidence type="ECO:0000256" key="17">
    <source>
        <dbReference type="RuleBase" id="RU004171"/>
    </source>
</evidence>
<evidence type="ECO:0000256" key="10">
    <source>
        <dbReference type="ARBA" id="ARBA00022857"/>
    </source>
</evidence>
<organism evidence="19">
    <name type="scientific">Candidatus Berkiella cookevillensis</name>
    <dbReference type="NCBI Taxonomy" id="437022"/>
    <lineage>
        <taxon>Bacteria</taxon>
        <taxon>Pseudomonadati</taxon>
        <taxon>Pseudomonadota</taxon>
        <taxon>Gammaproteobacteria</taxon>
        <taxon>Candidatus Berkiellales</taxon>
        <taxon>Candidatus Berkiellaceae</taxon>
        <taxon>Candidatus Berkiella</taxon>
    </lineage>
</organism>
<evidence type="ECO:0000256" key="12">
    <source>
        <dbReference type="ARBA" id="ARBA00023027"/>
    </source>
</evidence>
<evidence type="ECO:0000256" key="14">
    <source>
        <dbReference type="ARBA" id="ARBA00049031"/>
    </source>
</evidence>
<dbReference type="InterPro" id="IPR002912">
    <property type="entry name" value="ACT_dom"/>
</dbReference>
<comment type="pathway">
    <text evidence="3">Amino-acid biosynthesis; L-methionine biosynthesis via de novo pathway; L-homoserine from L-aspartate: step 3/3.</text>
</comment>
<dbReference type="Pfam" id="PF00742">
    <property type="entry name" value="Homoserine_dh"/>
    <property type="match status" value="1"/>
</dbReference>
<dbReference type="UniPathway" id="UPA00050">
    <property type="reaction ID" value="UER00063"/>
</dbReference>
<dbReference type="GO" id="GO:0046872">
    <property type="term" value="F:metal ion binding"/>
    <property type="evidence" value="ECO:0007669"/>
    <property type="project" value="UniProtKB-KW"/>
</dbReference>
<evidence type="ECO:0000256" key="16">
    <source>
        <dbReference type="PIRSR" id="PIRSR000098-2"/>
    </source>
</evidence>
<evidence type="ECO:0000313" key="19">
    <source>
        <dbReference type="EMBL" id="KRG20160.1"/>
    </source>
</evidence>
<evidence type="ECO:0000256" key="13">
    <source>
        <dbReference type="ARBA" id="ARBA00023167"/>
    </source>
</evidence>
<comment type="pathway">
    <text evidence="2">Amino-acid biosynthesis; L-threonine biosynthesis; L-threonine from L-aspartate: step 3/5.</text>
</comment>
<evidence type="ECO:0000256" key="15">
    <source>
        <dbReference type="PIRSR" id="PIRSR000098-1"/>
    </source>
</evidence>
<dbReference type="Pfam" id="PF03447">
    <property type="entry name" value="NAD_binding_3"/>
    <property type="match status" value="1"/>
</dbReference>
<evidence type="ECO:0000259" key="18">
    <source>
        <dbReference type="PROSITE" id="PS51671"/>
    </source>
</evidence>
<feature type="binding site" evidence="16">
    <location>
        <begin position="9"/>
        <end position="16"/>
    </location>
    <ligand>
        <name>NADP(+)</name>
        <dbReference type="ChEBI" id="CHEBI:58349"/>
    </ligand>
</feature>
<dbReference type="SUPFAM" id="SSF55021">
    <property type="entry name" value="ACT-like"/>
    <property type="match status" value="1"/>
</dbReference>
<evidence type="ECO:0000256" key="7">
    <source>
        <dbReference type="ARBA" id="ARBA00022605"/>
    </source>
</evidence>
<keyword evidence="12" id="KW-0520">NAD</keyword>
<dbReference type="InterPro" id="IPR045865">
    <property type="entry name" value="ACT-like_dom_sf"/>
</dbReference>
<evidence type="ECO:0000256" key="3">
    <source>
        <dbReference type="ARBA" id="ARBA00005062"/>
    </source>
</evidence>
<evidence type="ECO:0000256" key="6">
    <source>
        <dbReference type="ARBA" id="ARBA00013376"/>
    </source>
</evidence>
<dbReference type="InterPro" id="IPR005106">
    <property type="entry name" value="Asp/hSer_DH_NAD-bd"/>
</dbReference>
<comment type="catalytic activity">
    <reaction evidence="14">
        <text>L-homoserine + NAD(+) = L-aspartate 4-semialdehyde + NADH + H(+)</text>
        <dbReference type="Rhea" id="RHEA:15757"/>
        <dbReference type="ChEBI" id="CHEBI:15378"/>
        <dbReference type="ChEBI" id="CHEBI:57476"/>
        <dbReference type="ChEBI" id="CHEBI:57540"/>
        <dbReference type="ChEBI" id="CHEBI:57945"/>
        <dbReference type="ChEBI" id="CHEBI:537519"/>
        <dbReference type="EC" id="1.1.1.3"/>
    </reaction>
    <physiologicalReaction direction="right-to-left" evidence="14">
        <dbReference type="Rhea" id="RHEA:15759"/>
    </physiologicalReaction>
</comment>
<dbReference type="EC" id="1.1.1.3" evidence="5"/>
<dbReference type="FunFam" id="3.30.360.10:FF:000005">
    <property type="entry name" value="Homoserine dehydrogenase"/>
    <property type="match status" value="1"/>
</dbReference>
<dbReference type="InterPro" id="IPR016204">
    <property type="entry name" value="HDH"/>
</dbReference>
<sequence length="438" mass="47558">MEPVNIAILGLGTVGSGTYRVLQRNHNEISRRAGRDLKVYGAAVQHLNKKRDCDISHLKLTTDPFSLVEDPEVDIVVELIGGGTLAKALILKAIEYKKHIVTANKALIAEHGNEIFSLAEAQGVTVAFEGAVAGGIPIIKTIREGLGANRINWLAGIINGTCNYILTQMRDQKWNFNTALQSAQEKGYAESDPSFDIEGMDAAHKLAILASIAFGIPLQYSKVIREGICNLDPIDIYYASQLGYDIKHLGLAKRTDAGVELRVHPTLLPKNCLLAQVNGVMNAVAIHANAVGPTLYYGAGAGGDATASSVIADLVDVIRNMNIPAHMKVPYLAFQTKLLENLVIMPKEDIFSAYYLRLSAKDEPGILAKVTQALGKRHISIKTIMQQPAEFSHDKVPVIIITHPVKEGLLRAALDEIRVCGGIDNNIVTLRLENLILD</sequence>
<feature type="active site" description="Proton donor" evidence="15">
    <location>
        <position position="205"/>
    </location>
</feature>
<evidence type="ECO:0000256" key="8">
    <source>
        <dbReference type="ARBA" id="ARBA00022697"/>
    </source>
</evidence>
<dbReference type="GO" id="GO:0004412">
    <property type="term" value="F:homoserine dehydrogenase activity"/>
    <property type="evidence" value="ECO:0007669"/>
    <property type="project" value="UniProtKB-EC"/>
</dbReference>
<dbReference type="InterPro" id="IPR036291">
    <property type="entry name" value="NAD(P)-bd_dom_sf"/>
</dbReference>
<keyword evidence="10 16" id="KW-0521">NADP</keyword>
<dbReference type="GO" id="GO:0050661">
    <property type="term" value="F:NADP binding"/>
    <property type="evidence" value="ECO:0007669"/>
    <property type="project" value="InterPro"/>
</dbReference>
<dbReference type="UniPathway" id="UPA00051">
    <property type="reaction ID" value="UER00465"/>
</dbReference>
<name>A0A0Q9YHW2_9GAMM</name>
<dbReference type="OrthoDB" id="9808167at2"/>
<feature type="domain" description="ACT" evidence="18">
    <location>
        <begin position="355"/>
        <end position="430"/>
    </location>
</feature>
<dbReference type="GO" id="GO:0009086">
    <property type="term" value="P:methionine biosynthetic process"/>
    <property type="evidence" value="ECO:0007669"/>
    <property type="project" value="UniProtKB-KW"/>
</dbReference>
<evidence type="ECO:0000256" key="5">
    <source>
        <dbReference type="ARBA" id="ARBA00013213"/>
    </source>
</evidence>
<dbReference type="PATRIC" id="fig|1590042.3.peg.398"/>
<evidence type="ECO:0000256" key="4">
    <source>
        <dbReference type="ARBA" id="ARBA00006753"/>
    </source>
</evidence>
<keyword evidence="8" id="KW-0791">Threonine biosynthesis</keyword>
<evidence type="ECO:0000256" key="2">
    <source>
        <dbReference type="ARBA" id="ARBA00005056"/>
    </source>
</evidence>